<evidence type="ECO:0000313" key="3">
    <source>
        <dbReference type="Proteomes" id="UP000256941"/>
    </source>
</evidence>
<proteinExistence type="predicted"/>
<keyword evidence="2" id="KW-0808">Transferase</keyword>
<feature type="transmembrane region" description="Helical" evidence="1">
    <location>
        <begin position="152"/>
        <end position="171"/>
    </location>
</feature>
<dbReference type="GO" id="GO:0016746">
    <property type="term" value="F:acyltransferase activity"/>
    <property type="evidence" value="ECO:0007669"/>
    <property type="project" value="UniProtKB-KW"/>
</dbReference>
<comment type="caution">
    <text evidence="2">The sequence shown here is derived from an EMBL/GenBank/DDBJ whole genome shotgun (WGS) entry which is preliminary data.</text>
</comment>
<sequence length="376" mass="41160">MRAYSATSDGCEAKKHLHARGKRLVRWPSRLQSIAAHGAGVFALHRIHSLDYLKLGLAVLVAFAHTYWLQSHMTPRLFMIGNGLMRVMVPAFCIVAGYFLYSAVARDKGNKWLARVAALYLFWMAVYLPFWLNEVHGLVSLLKTLAWGYFHLWFMAGILVAGAVILLLRGIARALAPAYEYRILLAAAAVCAATGLVLQYVALSGIAPIGVKKFSNGLFMCFPFVAIGYLCGRRMARLGMAGLPPRWLVLAATAAGAGLLMAEAWLVQAWRSDQVMLDIPISSYVAAPALFVAVLGTAMPQPPIRLDPISAMIYFMHVMALHLARSLGFEHLGELMLFALGLPTLAALLLGRLPIPGFGKDRKRGRGERPRPDPAP</sequence>
<keyword evidence="1" id="KW-0472">Membrane</keyword>
<dbReference type="EMBL" id="QTUJ01000001">
    <property type="protein sequence ID" value="REF72412.1"/>
    <property type="molecule type" value="Genomic_DNA"/>
</dbReference>
<gene>
    <name evidence="2" type="ORF">BDD41_0883</name>
</gene>
<keyword evidence="1" id="KW-1133">Transmembrane helix</keyword>
<feature type="transmembrane region" description="Helical" evidence="1">
    <location>
        <begin position="52"/>
        <end position="70"/>
    </location>
</feature>
<feature type="transmembrane region" description="Helical" evidence="1">
    <location>
        <begin position="335"/>
        <end position="355"/>
    </location>
</feature>
<feature type="transmembrane region" description="Helical" evidence="1">
    <location>
        <begin position="112"/>
        <end position="132"/>
    </location>
</feature>
<name>A0A3D9XW10_PARVE</name>
<reference evidence="2 3" key="1">
    <citation type="submission" date="2018-08" db="EMBL/GenBank/DDBJ databases">
        <title>Genomic Encyclopedia of Archaeal and Bacterial Type Strains, Phase II (KMG-II): from individual species to whole genera.</title>
        <authorList>
            <person name="Goeker M."/>
        </authorList>
    </citation>
    <scope>NUCLEOTIDE SEQUENCE [LARGE SCALE GENOMIC DNA]</scope>
    <source>
        <strain evidence="2 3">DSM 17099</strain>
    </source>
</reference>
<dbReference type="Proteomes" id="UP000256941">
    <property type="component" value="Unassembled WGS sequence"/>
</dbReference>
<feature type="transmembrane region" description="Helical" evidence="1">
    <location>
        <begin position="76"/>
        <end position="100"/>
    </location>
</feature>
<keyword evidence="2" id="KW-0012">Acyltransferase</keyword>
<feature type="transmembrane region" description="Helical" evidence="1">
    <location>
        <begin position="183"/>
        <end position="202"/>
    </location>
</feature>
<feature type="transmembrane region" description="Helical" evidence="1">
    <location>
        <begin position="279"/>
        <end position="299"/>
    </location>
</feature>
<accession>A0A3D9XW10</accession>
<keyword evidence="1" id="KW-0812">Transmembrane</keyword>
<protein>
    <submittedName>
        <fullName evidence="2">Surface polysaccharide O-acyltransferase-like enzyme</fullName>
    </submittedName>
</protein>
<feature type="transmembrane region" description="Helical" evidence="1">
    <location>
        <begin position="311"/>
        <end position="329"/>
    </location>
</feature>
<dbReference type="AlphaFoldDB" id="A0A3D9XW10"/>
<feature type="transmembrane region" description="Helical" evidence="1">
    <location>
        <begin position="247"/>
        <end position="267"/>
    </location>
</feature>
<feature type="transmembrane region" description="Helical" evidence="1">
    <location>
        <begin position="214"/>
        <end position="235"/>
    </location>
</feature>
<evidence type="ECO:0000313" key="2">
    <source>
        <dbReference type="EMBL" id="REF72412.1"/>
    </source>
</evidence>
<evidence type="ECO:0000256" key="1">
    <source>
        <dbReference type="SAM" id="Phobius"/>
    </source>
</evidence>
<organism evidence="2 3">
    <name type="scientific">Paracoccus versutus</name>
    <name type="common">Thiobacillus versutus</name>
    <dbReference type="NCBI Taxonomy" id="34007"/>
    <lineage>
        <taxon>Bacteria</taxon>
        <taxon>Pseudomonadati</taxon>
        <taxon>Pseudomonadota</taxon>
        <taxon>Alphaproteobacteria</taxon>
        <taxon>Rhodobacterales</taxon>
        <taxon>Paracoccaceae</taxon>
        <taxon>Paracoccus</taxon>
    </lineage>
</organism>